<dbReference type="FunFam" id="3.80.10.10:FF:000095">
    <property type="entry name" value="LRR receptor-like serine/threonine-protein kinase GSO1"/>
    <property type="match status" value="1"/>
</dbReference>
<evidence type="ECO:0000256" key="12">
    <source>
        <dbReference type="ARBA" id="ARBA00022737"/>
    </source>
</evidence>
<evidence type="ECO:0000256" key="16">
    <source>
        <dbReference type="ARBA" id="ARBA00022989"/>
    </source>
</evidence>
<comment type="similarity">
    <text evidence="2">Belongs to the protein kinase superfamily. Ser/Thr protein kinase family.</text>
</comment>
<dbReference type="GO" id="GO:0009414">
    <property type="term" value="P:response to water deprivation"/>
    <property type="evidence" value="ECO:0007669"/>
    <property type="project" value="UniProtKB-ARBA"/>
</dbReference>
<dbReference type="FunFam" id="1.10.510.10:FF:000192">
    <property type="entry name" value="LRR receptor-like serine/threonine-protein kinase RPK2"/>
    <property type="match status" value="1"/>
</dbReference>
<evidence type="ECO:0000259" key="24">
    <source>
        <dbReference type="PROSITE" id="PS50011"/>
    </source>
</evidence>
<dbReference type="PROSITE" id="PS00108">
    <property type="entry name" value="PROTEIN_KINASE_ST"/>
    <property type="match status" value="1"/>
</dbReference>
<dbReference type="InterPro" id="IPR017441">
    <property type="entry name" value="Protein_kinase_ATP_BS"/>
</dbReference>
<keyword evidence="14" id="KW-0418">Kinase</keyword>
<evidence type="ECO:0000256" key="18">
    <source>
        <dbReference type="ARBA" id="ARBA00023170"/>
    </source>
</evidence>
<dbReference type="InterPro" id="IPR003591">
    <property type="entry name" value="Leu-rich_rpt_typical-subtyp"/>
</dbReference>
<keyword evidence="7" id="KW-0597">Phosphoprotein</keyword>
<evidence type="ECO:0000256" key="11">
    <source>
        <dbReference type="ARBA" id="ARBA00022729"/>
    </source>
</evidence>
<comment type="catalytic activity">
    <reaction evidence="20">
        <text>L-threonyl-[protein] + ATP = O-phospho-L-threonyl-[protein] + ADP + H(+)</text>
        <dbReference type="Rhea" id="RHEA:46608"/>
        <dbReference type="Rhea" id="RHEA-COMP:11060"/>
        <dbReference type="Rhea" id="RHEA-COMP:11605"/>
        <dbReference type="ChEBI" id="CHEBI:15378"/>
        <dbReference type="ChEBI" id="CHEBI:30013"/>
        <dbReference type="ChEBI" id="CHEBI:30616"/>
        <dbReference type="ChEBI" id="CHEBI:61977"/>
        <dbReference type="ChEBI" id="CHEBI:456216"/>
        <dbReference type="EC" id="2.7.11.1"/>
    </reaction>
</comment>
<dbReference type="Gene3D" id="1.10.510.10">
    <property type="entry name" value="Transferase(Phosphotransferase) domain 1"/>
    <property type="match status" value="1"/>
</dbReference>
<evidence type="ECO:0000256" key="20">
    <source>
        <dbReference type="ARBA" id="ARBA00047899"/>
    </source>
</evidence>
<dbReference type="SMR" id="A0A8T3C628"/>
<dbReference type="FunFam" id="3.80.10.10:FF:000275">
    <property type="entry name" value="Leucine-rich repeat receptor-like protein kinase"/>
    <property type="match status" value="1"/>
</dbReference>
<feature type="transmembrane region" description="Helical" evidence="23">
    <location>
        <begin position="764"/>
        <end position="786"/>
    </location>
</feature>
<dbReference type="InterPro" id="IPR008271">
    <property type="entry name" value="Ser/Thr_kinase_AS"/>
</dbReference>
<feature type="domain" description="Protein kinase" evidence="24">
    <location>
        <begin position="826"/>
        <end position="1104"/>
    </location>
</feature>
<feature type="binding site" evidence="22">
    <location>
        <position position="854"/>
    </location>
    <ligand>
        <name>ATP</name>
        <dbReference type="ChEBI" id="CHEBI:30616"/>
    </ligand>
</feature>
<keyword evidence="15 22" id="KW-0067">ATP-binding</keyword>
<dbReference type="Gene3D" id="3.30.200.20">
    <property type="entry name" value="Phosphorylase Kinase, domain 1"/>
    <property type="match status" value="1"/>
</dbReference>
<keyword evidence="19" id="KW-0325">Glycoprotein</keyword>
<dbReference type="SMART" id="SM00220">
    <property type="entry name" value="S_TKc"/>
    <property type="match status" value="1"/>
</dbReference>
<dbReference type="InterPro" id="IPR013210">
    <property type="entry name" value="LRR_N_plant-typ"/>
</dbReference>
<keyword evidence="18" id="KW-0675">Receptor</keyword>
<evidence type="ECO:0000256" key="8">
    <source>
        <dbReference type="ARBA" id="ARBA00022614"/>
    </source>
</evidence>
<dbReference type="SUPFAM" id="SSF52058">
    <property type="entry name" value="L domain-like"/>
    <property type="match status" value="1"/>
</dbReference>
<dbReference type="GO" id="GO:0009945">
    <property type="term" value="P:radial axis specification"/>
    <property type="evidence" value="ECO:0007669"/>
    <property type="project" value="UniProtKB-ARBA"/>
</dbReference>
<evidence type="ECO:0000256" key="9">
    <source>
        <dbReference type="ARBA" id="ARBA00022679"/>
    </source>
</evidence>
<dbReference type="PROSITE" id="PS00107">
    <property type="entry name" value="PROTEIN_KINASE_ATP"/>
    <property type="match status" value="1"/>
</dbReference>
<evidence type="ECO:0000256" key="5">
    <source>
        <dbReference type="ARBA" id="ARBA00022475"/>
    </source>
</evidence>
<evidence type="ECO:0000256" key="3">
    <source>
        <dbReference type="ARBA" id="ARBA00012513"/>
    </source>
</evidence>
<evidence type="ECO:0000256" key="6">
    <source>
        <dbReference type="ARBA" id="ARBA00022527"/>
    </source>
</evidence>
<keyword evidence="9" id="KW-0808">Transferase</keyword>
<dbReference type="EC" id="2.7.11.1" evidence="3"/>
<keyword evidence="26" id="KW-1185">Reference proteome</keyword>
<evidence type="ECO:0000256" key="15">
    <source>
        <dbReference type="ARBA" id="ARBA00022840"/>
    </source>
</evidence>
<dbReference type="InterPro" id="IPR000719">
    <property type="entry name" value="Prot_kinase_dom"/>
</dbReference>
<evidence type="ECO:0000256" key="14">
    <source>
        <dbReference type="ARBA" id="ARBA00022777"/>
    </source>
</evidence>
<evidence type="ECO:0000256" key="13">
    <source>
        <dbReference type="ARBA" id="ARBA00022741"/>
    </source>
</evidence>
<dbReference type="GO" id="GO:0005524">
    <property type="term" value="F:ATP binding"/>
    <property type="evidence" value="ECO:0007669"/>
    <property type="project" value="UniProtKB-UniRule"/>
</dbReference>
<keyword evidence="8" id="KW-0433">Leucine-rich repeat</keyword>
<dbReference type="PRINTS" id="PR00019">
    <property type="entry name" value="LEURICHRPT"/>
</dbReference>
<evidence type="ECO:0000256" key="10">
    <source>
        <dbReference type="ARBA" id="ARBA00022692"/>
    </source>
</evidence>
<dbReference type="FunFam" id="3.80.10.10:FF:000679">
    <property type="entry name" value="LRR receptor-like serine/threonine-protein kinase RPK2"/>
    <property type="match status" value="1"/>
</dbReference>
<dbReference type="InterPro" id="IPR032675">
    <property type="entry name" value="LRR_dom_sf"/>
</dbReference>
<keyword evidence="6" id="KW-0723">Serine/threonine-protein kinase</keyword>
<name>A0A8T3C628_DENNO</name>
<dbReference type="Gene3D" id="3.80.10.10">
    <property type="entry name" value="Ribonuclease Inhibitor"/>
    <property type="match status" value="3"/>
</dbReference>
<dbReference type="GO" id="GO:0009942">
    <property type="term" value="P:longitudinal axis specification"/>
    <property type="evidence" value="ECO:0007669"/>
    <property type="project" value="UniProtKB-ARBA"/>
</dbReference>
<proteinExistence type="inferred from homology"/>
<evidence type="ECO:0000256" key="17">
    <source>
        <dbReference type="ARBA" id="ARBA00023136"/>
    </source>
</evidence>
<keyword evidence="17 23" id="KW-0472">Membrane</keyword>
<reference evidence="25" key="1">
    <citation type="journal article" date="2022" name="Front. Genet.">
        <title>Chromosome-Scale Assembly of the Dendrobium nobile Genome Provides Insights Into the Molecular Mechanism of the Biosynthesis of the Medicinal Active Ingredient of Dendrobium.</title>
        <authorList>
            <person name="Xu Q."/>
            <person name="Niu S.-C."/>
            <person name="Li K.-L."/>
            <person name="Zheng P.-J."/>
            <person name="Zhang X.-J."/>
            <person name="Jia Y."/>
            <person name="Liu Y."/>
            <person name="Niu Y.-X."/>
            <person name="Yu L.-H."/>
            <person name="Chen D.-F."/>
            <person name="Zhang G.-Q."/>
        </authorList>
    </citation>
    <scope>NUCLEOTIDE SEQUENCE</scope>
    <source>
        <tissue evidence="25">Leaf</tissue>
    </source>
</reference>
<protein>
    <recommendedName>
        <fullName evidence="3">non-specific serine/threonine protein kinase</fullName>
        <ecNumber evidence="3">2.7.11.1</ecNumber>
    </recommendedName>
</protein>
<dbReference type="FunFam" id="3.80.10.10:FF:000041">
    <property type="entry name" value="LRR receptor-like serine/threonine-protein kinase ERECTA"/>
    <property type="match status" value="1"/>
</dbReference>
<evidence type="ECO:0000256" key="23">
    <source>
        <dbReference type="SAM" id="Phobius"/>
    </source>
</evidence>
<gene>
    <name evidence="25" type="ORF">KFK09_004559</name>
</gene>
<dbReference type="GO" id="GO:0048508">
    <property type="term" value="P:embryonic meristem development"/>
    <property type="evidence" value="ECO:0007669"/>
    <property type="project" value="UniProtKB-ARBA"/>
</dbReference>
<dbReference type="GO" id="GO:0009409">
    <property type="term" value="P:response to cold"/>
    <property type="evidence" value="ECO:0007669"/>
    <property type="project" value="UniProtKB-ARBA"/>
</dbReference>
<evidence type="ECO:0000256" key="4">
    <source>
        <dbReference type="ARBA" id="ARBA00022473"/>
    </source>
</evidence>
<dbReference type="FunFam" id="3.30.200.20:FF:000260">
    <property type="entry name" value="LRR receptor-like serine/threonine-protein kinase RPK2"/>
    <property type="match status" value="1"/>
</dbReference>
<keyword evidence="5" id="KW-1003">Cell membrane</keyword>
<dbReference type="Proteomes" id="UP000829196">
    <property type="component" value="Unassembled WGS sequence"/>
</dbReference>
<dbReference type="PANTHER" id="PTHR48056">
    <property type="entry name" value="LRR RECEPTOR-LIKE SERINE/THREONINE-PROTEIN KINASE-RELATED"/>
    <property type="match status" value="1"/>
</dbReference>
<dbReference type="SUPFAM" id="SSF52047">
    <property type="entry name" value="RNI-like"/>
    <property type="match status" value="1"/>
</dbReference>
<evidence type="ECO:0000313" key="25">
    <source>
        <dbReference type="EMBL" id="KAI0525167.1"/>
    </source>
</evidence>
<dbReference type="GO" id="GO:0005886">
    <property type="term" value="C:plasma membrane"/>
    <property type="evidence" value="ECO:0007669"/>
    <property type="project" value="UniProtKB-SubCell"/>
</dbReference>
<keyword evidence="4" id="KW-0217">Developmental protein</keyword>
<evidence type="ECO:0000256" key="21">
    <source>
        <dbReference type="ARBA" id="ARBA00048679"/>
    </source>
</evidence>
<evidence type="ECO:0000256" key="7">
    <source>
        <dbReference type="ARBA" id="ARBA00022553"/>
    </source>
</evidence>
<keyword evidence="11" id="KW-0732">Signal</keyword>
<dbReference type="InterPro" id="IPR011009">
    <property type="entry name" value="Kinase-like_dom_sf"/>
</dbReference>
<dbReference type="PROSITE" id="PS50011">
    <property type="entry name" value="PROTEIN_KINASE_DOM"/>
    <property type="match status" value="1"/>
</dbReference>
<dbReference type="PANTHER" id="PTHR48056:SF63">
    <property type="entry name" value="PROTEIN KINASE DOMAIN-CONTAINING PROTEIN"/>
    <property type="match status" value="1"/>
</dbReference>
<evidence type="ECO:0000256" key="22">
    <source>
        <dbReference type="PROSITE-ProRule" id="PRU10141"/>
    </source>
</evidence>
<comment type="catalytic activity">
    <reaction evidence="21">
        <text>L-seryl-[protein] + ATP = O-phospho-L-seryl-[protein] + ADP + H(+)</text>
        <dbReference type="Rhea" id="RHEA:17989"/>
        <dbReference type="Rhea" id="RHEA-COMP:9863"/>
        <dbReference type="Rhea" id="RHEA-COMP:11604"/>
        <dbReference type="ChEBI" id="CHEBI:15378"/>
        <dbReference type="ChEBI" id="CHEBI:29999"/>
        <dbReference type="ChEBI" id="CHEBI:30616"/>
        <dbReference type="ChEBI" id="CHEBI:83421"/>
        <dbReference type="ChEBI" id="CHEBI:456216"/>
        <dbReference type="EC" id="2.7.11.1"/>
    </reaction>
</comment>
<dbReference type="CDD" id="cd14066">
    <property type="entry name" value="STKc_IRAK"/>
    <property type="match status" value="1"/>
</dbReference>
<evidence type="ECO:0000313" key="26">
    <source>
        <dbReference type="Proteomes" id="UP000829196"/>
    </source>
</evidence>
<dbReference type="AlphaFoldDB" id="A0A8T3C628"/>
<comment type="subcellular location">
    <subcellularLocation>
        <location evidence="1">Cell membrane</location>
        <topology evidence="1">Single-pass type I membrane protein</topology>
    </subcellularLocation>
</comment>
<accession>A0A8T3C628</accession>
<dbReference type="Pfam" id="PF00560">
    <property type="entry name" value="LRR_1"/>
    <property type="match status" value="4"/>
</dbReference>
<keyword evidence="10 23" id="KW-0812">Transmembrane</keyword>
<dbReference type="InterPro" id="IPR050647">
    <property type="entry name" value="Plant_LRR-RLKs"/>
</dbReference>
<dbReference type="InterPro" id="IPR001611">
    <property type="entry name" value="Leu-rich_rpt"/>
</dbReference>
<comment type="caution">
    <text evidence="25">The sequence shown here is derived from an EMBL/GenBank/DDBJ whole genome shotgun (WGS) entry which is preliminary data.</text>
</comment>
<dbReference type="GO" id="GO:0004674">
    <property type="term" value="F:protein serine/threonine kinase activity"/>
    <property type="evidence" value="ECO:0007669"/>
    <property type="project" value="UniProtKB-KW"/>
</dbReference>
<evidence type="ECO:0000256" key="1">
    <source>
        <dbReference type="ARBA" id="ARBA00004251"/>
    </source>
</evidence>
<dbReference type="Pfam" id="PF13855">
    <property type="entry name" value="LRR_8"/>
    <property type="match status" value="2"/>
</dbReference>
<dbReference type="Pfam" id="PF08263">
    <property type="entry name" value="LRRNT_2"/>
    <property type="match status" value="1"/>
</dbReference>
<dbReference type="SUPFAM" id="SSF56112">
    <property type="entry name" value="Protein kinase-like (PK-like)"/>
    <property type="match status" value="1"/>
</dbReference>
<keyword evidence="12" id="KW-0677">Repeat</keyword>
<keyword evidence="16 23" id="KW-1133">Transmembrane helix</keyword>
<dbReference type="EMBL" id="JAGYWB010000004">
    <property type="protein sequence ID" value="KAI0525167.1"/>
    <property type="molecule type" value="Genomic_DNA"/>
</dbReference>
<dbReference type="SMART" id="SM00369">
    <property type="entry name" value="LRR_TYP"/>
    <property type="match status" value="7"/>
</dbReference>
<sequence length="1104" mass="120110">MRLPPAMTRRRDISTKDLTFFLFTLLLLLSFALGGERDALLRFKNSVSDPAGLLAAWSTESLDHCSWPWLSCDSRSRVVEVNISAAAATSCPLSTPTVRSCPDPTRRLTGRLTASMGELSQLKVLSLPFHGFSGEIPNEIWLLENLEVLNLESNIFSGYLPQQFPRGLRVLNLGFNRIVGEIPQSLSNCLDLETLDLSGNNLNGTVPGFVGNLRSLRGLYLSFNYLSGSIPEEIGLGCLSLEHLDLSGNLLLGSIPRSLGNCSKLQSLLLFSNLLDDVIPPVLGLLTKLQVLDVSRNSLSGPVPSELGNCTALSVIVLSNPFHPVRMKEGGESDVDIDDFNCFQGGIPDSITRLPYLKVLWAPRVILEGEIPSNWGTCQNLEMVNFGDNLFTGRIPEVFGQCENLKFLNISSNKLSGWISNALPVPCMDVFDVSGNELSGPVPAFINNTCHLSRSASDNQVSAYASFFSKRARAGLSSPYLKTGGEQLVYHNFAGNNFTGNLPTLPVAVNTSGNQIIYAFFVERNQFGGPLMDSLFEKCNALEGLVANFSNNLIHGEIPEKIGALCESLVVLDASDNQLTGTIPPSLGLSQNLTEIDLSRNRLQGQIPVNLGNLKILKYLSVAGNNLSGQIPSGFDQLISLEMVDLSFNSLMGVIPSGLVKLKNLKVLLLDSNKLSGKIPNVSSVPTFNVSFNNLSGPLPFNSSKLRCESVYGNPLLPPCPIVSLSEPPSNQQGYIADSQVYSDTPPGSPPSKSSNGGFSSIEIASITSASAIVSVLLALIVLYVYTTKCAPRSLRQSPGQREVTVFTDIGVPITYETVVRATGGFNASNCIGSGGFGATYKAEISPGVLVAIKRLSIGRLQGVQQFHAEIKTLGRWRHPNLVTLIGYHLSDAEMFLIYNYLPGGNLERFIQERSKRPVVWRMLHKIALDVARALTYLHDNCVPRILHRDVKPSNILLDKDYNAYLSDFGLARLLGNSETHATTGVAGTFGYVAPEYAMTCRVSDKADVYSYGVVLLELLSDKKALDPSFSPYGNGFNIVAWACLLLRQGRAREFFTEGLWEVGPHDDLVETLHLAVTCTVESLSIRPTMKQVVQRLKQVQPPT</sequence>
<keyword evidence="13 22" id="KW-0547">Nucleotide-binding</keyword>
<dbReference type="Pfam" id="PF00069">
    <property type="entry name" value="Pkinase"/>
    <property type="match status" value="1"/>
</dbReference>
<dbReference type="OrthoDB" id="1896041at2759"/>
<evidence type="ECO:0000256" key="19">
    <source>
        <dbReference type="ARBA" id="ARBA00023180"/>
    </source>
</evidence>
<evidence type="ECO:0000256" key="2">
    <source>
        <dbReference type="ARBA" id="ARBA00008684"/>
    </source>
</evidence>
<organism evidence="25 26">
    <name type="scientific">Dendrobium nobile</name>
    <name type="common">Orchid</name>
    <dbReference type="NCBI Taxonomy" id="94219"/>
    <lineage>
        <taxon>Eukaryota</taxon>
        <taxon>Viridiplantae</taxon>
        <taxon>Streptophyta</taxon>
        <taxon>Embryophyta</taxon>
        <taxon>Tracheophyta</taxon>
        <taxon>Spermatophyta</taxon>
        <taxon>Magnoliopsida</taxon>
        <taxon>Liliopsida</taxon>
        <taxon>Asparagales</taxon>
        <taxon>Orchidaceae</taxon>
        <taxon>Epidendroideae</taxon>
        <taxon>Malaxideae</taxon>
        <taxon>Dendrobiinae</taxon>
        <taxon>Dendrobium</taxon>
    </lineage>
</organism>